<evidence type="ECO:0000256" key="5">
    <source>
        <dbReference type="ARBA" id="ARBA00023242"/>
    </source>
</evidence>
<feature type="compositionally biased region" description="Basic and acidic residues" evidence="7">
    <location>
        <begin position="75"/>
        <end position="85"/>
    </location>
</feature>
<feature type="compositionally biased region" description="Polar residues" evidence="7">
    <location>
        <begin position="87"/>
        <end position="104"/>
    </location>
</feature>
<evidence type="ECO:0000259" key="8">
    <source>
        <dbReference type="PROSITE" id="PS50252"/>
    </source>
</evidence>
<evidence type="ECO:0000313" key="10">
    <source>
        <dbReference type="Proteomes" id="UP001158576"/>
    </source>
</evidence>
<dbReference type="PRINTS" id="PR00937">
    <property type="entry name" value="TBOX"/>
</dbReference>
<dbReference type="Pfam" id="PF00907">
    <property type="entry name" value="T-box"/>
    <property type="match status" value="1"/>
</dbReference>
<comment type="subcellular location">
    <subcellularLocation>
        <location evidence="1 6">Nucleus</location>
    </subcellularLocation>
</comment>
<proteinExistence type="predicted"/>
<keyword evidence="5 6" id="KW-0539">Nucleus</keyword>
<feature type="compositionally biased region" description="Basic and acidic residues" evidence="7">
    <location>
        <begin position="183"/>
        <end position="203"/>
    </location>
</feature>
<dbReference type="PANTHER" id="PTHR11267:SF207">
    <property type="entry name" value="OVER COMPENSATING MALES, ISOFORM A"/>
    <property type="match status" value="1"/>
</dbReference>
<evidence type="ECO:0000256" key="2">
    <source>
        <dbReference type="ARBA" id="ARBA00023015"/>
    </source>
</evidence>
<dbReference type="Proteomes" id="UP001158576">
    <property type="component" value="Chromosome PAR"/>
</dbReference>
<evidence type="ECO:0000256" key="6">
    <source>
        <dbReference type="PROSITE-ProRule" id="PRU00201"/>
    </source>
</evidence>
<keyword evidence="10" id="KW-1185">Reference proteome</keyword>
<feature type="region of interest" description="Disordered" evidence="7">
    <location>
        <begin position="567"/>
        <end position="638"/>
    </location>
</feature>
<feature type="compositionally biased region" description="Basic and acidic residues" evidence="7">
    <location>
        <begin position="48"/>
        <end position="63"/>
    </location>
</feature>
<dbReference type="InterPro" id="IPR008967">
    <property type="entry name" value="p53-like_TF_DNA-bd_sf"/>
</dbReference>
<dbReference type="SUPFAM" id="SSF49417">
    <property type="entry name" value="p53-like transcription factors"/>
    <property type="match status" value="1"/>
</dbReference>
<feature type="compositionally biased region" description="Basic and acidic residues" evidence="7">
    <location>
        <begin position="1"/>
        <end position="20"/>
    </location>
</feature>
<feature type="compositionally biased region" description="Basic residues" evidence="7">
    <location>
        <begin position="576"/>
        <end position="590"/>
    </location>
</feature>
<feature type="compositionally biased region" description="Polar residues" evidence="7">
    <location>
        <begin position="612"/>
        <end position="638"/>
    </location>
</feature>
<comment type="caution">
    <text evidence="6">Lacks conserved residue(s) required for the propagation of feature annotation.</text>
</comment>
<dbReference type="InterPro" id="IPR036960">
    <property type="entry name" value="T-box_sf"/>
</dbReference>
<dbReference type="PROSITE" id="PS01283">
    <property type="entry name" value="TBOX_1"/>
    <property type="match status" value="1"/>
</dbReference>
<sequence length="638" mass="72364">MEREHDDNSKDNVEFDKEIEYSIAPVSYKVESITKKEWSDQGSSDSPGQDHHPGPHHHQENHHQQRQQQYEEEYAEHGKDTRYEEVPSTSSVDGAYSTLYSTSSSDVGLVAVESGVYPVMAEESSFESHNQRGSSSVYQEGSVVTPLGDSSELHSPVHFDVENYPQDVMQPAMMTLESTSRPEPTRERSNTGNRDENVSKAETEELNSTPTAHPDIRLQEVLKNSIEQPIKNGICVQLNGQQLWRTFYDLGTEMIITKVGRRMFPAIRVKVKGLKPNRKYIMALDIEAVDDNRYRYVYHSSKWMVAGTADNPVPPRVYIHPESPQTGDSWMRQNSLVSFDKLKLTNNENDTHGHMILHSMHKYQPRIHIIEILDENVQPNLNFQQRIDTEAPGVTTFVFPETQFITVTAYQNQQITRLKIDRNPFAKGFRNSGRNNKAQYDQNAAPLPGTYAHHAASRLAYQSSSTGGKAAQDYTQSTMTTPVTWTQSAVPHQAVYPSDLSSHRKYTHHHPAHQYPSIQSLSSNIQLAYADPRYPETYSGYTLPTPAVGLQEDKQLEVTVLHQGAFRSSGSSPAIHHPHSHPRQSAKRHLTQLPSVSDHYCKEPRYEEEYPSQDSPTIQPTDPSSHLHTPQTHLYFSQ</sequence>
<reference evidence="9 10" key="1">
    <citation type="submission" date="2021-04" db="EMBL/GenBank/DDBJ databases">
        <authorList>
            <person name="Bliznina A."/>
        </authorList>
    </citation>
    <scope>NUCLEOTIDE SEQUENCE [LARGE SCALE GENOMIC DNA]</scope>
</reference>
<feature type="compositionally biased region" description="Basic and acidic residues" evidence="7">
    <location>
        <begin position="599"/>
        <end position="608"/>
    </location>
</feature>
<keyword evidence="2" id="KW-0805">Transcription regulation</keyword>
<keyword evidence="4" id="KW-0804">Transcription</keyword>
<dbReference type="InterPro" id="IPR001699">
    <property type="entry name" value="TF_T-box"/>
</dbReference>
<keyword evidence="3 6" id="KW-0238">DNA-binding</keyword>
<feature type="region of interest" description="Disordered" evidence="7">
    <location>
        <begin position="34"/>
        <end position="104"/>
    </location>
</feature>
<organism evidence="9 10">
    <name type="scientific">Oikopleura dioica</name>
    <name type="common">Tunicate</name>
    <dbReference type="NCBI Taxonomy" id="34765"/>
    <lineage>
        <taxon>Eukaryota</taxon>
        <taxon>Metazoa</taxon>
        <taxon>Chordata</taxon>
        <taxon>Tunicata</taxon>
        <taxon>Appendicularia</taxon>
        <taxon>Copelata</taxon>
        <taxon>Oikopleuridae</taxon>
        <taxon>Oikopleura</taxon>
    </lineage>
</organism>
<evidence type="ECO:0000313" key="9">
    <source>
        <dbReference type="EMBL" id="CAG5077134.1"/>
    </source>
</evidence>
<accession>A0ABN7RGW5</accession>
<feature type="region of interest" description="Disordered" evidence="7">
    <location>
        <begin position="1"/>
        <end position="21"/>
    </location>
</feature>
<evidence type="ECO:0000256" key="4">
    <source>
        <dbReference type="ARBA" id="ARBA00023163"/>
    </source>
</evidence>
<dbReference type="InterPro" id="IPR046360">
    <property type="entry name" value="T-box_DNA-bd"/>
</dbReference>
<dbReference type="EMBL" id="OU015568">
    <property type="protein sequence ID" value="CAG5077134.1"/>
    <property type="molecule type" value="Genomic_DNA"/>
</dbReference>
<dbReference type="Gene3D" id="2.60.40.820">
    <property type="entry name" value="Transcription factor, T-box"/>
    <property type="match status" value="1"/>
</dbReference>
<evidence type="ECO:0000256" key="1">
    <source>
        <dbReference type="ARBA" id="ARBA00004123"/>
    </source>
</evidence>
<dbReference type="InterPro" id="IPR018186">
    <property type="entry name" value="TF_T-box_CS"/>
</dbReference>
<feature type="domain" description="T-box" evidence="8">
    <location>
        <begin position="238"/>
        <end position="431"/>
    </location>
</feature>
<gene>
    <name evidence="9" type="ORF">OKIOD_LOCUS194</name>
</gene>
<dbReference type="PROSITE" id="PS50252">
    <property type="entry name" value="TBOX_3"/>
    <property type="match status" value="1"/>
</dbReference>
<dbReference type="SMART" id="SM00425">
    <property type="entry name" value="TBOX"/>
    <property type="match status" value="1"/>
</dbReference>
<dbReference type="PANTHER" id="PTHR11267">
    <property type="entry name" value="T-BOX PROTEIN-RELATED"/>
    <property type="match status" value="1"/>
</dbReference>
<evidence type="ECO:0000256" key="3">
    <source>
        <dbReference type="ARBA" id="ARBA00023125"/>
    </source>
</evidence>
<feature type="region of interest" description="Disordered" evidence="7">
    <location>
        <begin position="175"/>
        <end position="215"/>
    </location>
</feature>
<evidence type="ECO:0000256" key="7">
    <source>
        <dbReference type="SAM" id="MobiDB-lite"/>
    </source>
</evidence>
<protein>
    <submittedName>
        <fullName evidence="9">Oidioi.mRNA.OKI2018_I69.PAR.g8636.t1.cds</fullName>
    </submittedName>
</protein>
<name>A0ABN7RGW5_OIKDI</name>